<dbReference type="PANTHER" id="PTHR30469">
    <property type="entry name" value="MULTIDRUG RESISTANCE PROTEIN MDTA"/>
    <property type="match status" value="1"/>
</dbReference>
<evidence type="ECO:0000313" key="9">
    <source>
        <dbReference type="EMBL" id="TRO81958.1"/>
    </source>
</evidence>
<dbReference type="AlphaFoldDB" id="A0A550JFI2"/>
<evidence type="ECO:0000259" key="8">
    <source>
        <dbReference type="Pfam" id="PF25967"/>
    </source>
</evidence>
<evidence type="ECO:0000256" key="1">
    <source>
        <dbReference type="ARBA" id="ARBA00004196"/>
    </source>
</evidence>
<dbReference type="GO" id="GO:1990195">
    <property type="term" value="C:macrolide transmembrane transporter complex"/>
    <property type="evidence" value="ECO:0007669"/>
    <property type="project" value="InterPro"/>
</dbReference>
<comment type="similarity">
    <text evidence="2">Belongs to the membrane fusion protein (MFP) (TC 8.A.1) family.</text>
</comment>
<dbReference type="InterPro" id="IPR058627">
    <property type="entry name" value="MdtA-like_C"/>
</dbReference>
<dbReference type="EMBL" id="VJVV01000005">
    <property type="protein sequence ID" value="TRO81958.1"/>
    <property type="molecule type" value="Genomic_DNA"/>
</dbReference>
<dbReference type="Gene3D" id="2.40.50.100">
    <property type="match status" value="1"/>
</dbReference>
<keyword evidence="10" id="KW-1185">Reference proteome</keyword>
<dbReference type="Pfam" id="PF25967">
    <property type="entry name" value="RND-MFP_C"/>
    <property type="match status" value="1"/>
</dbReference>
<reference evidence="9 10" key="1">
    <citation type="submission" date="2019-07" db="EMBL/GenBank/DDBJ databases">
        <title>Insights of Desulfuromonas acetexigens electromicrobiology.</title>
        <authorList>
            <person name="Katuri K."/>
            <person name="Sapireddy V."/>
            <person name="Shaw D.R."/>
            <person name="Saikaly P."/>
        </authorList>
    </citation>
    <scope>NUCLEOTIDE SEQUENCE [LARGE SCALE GENOMIC DNA]</scope>
    <source>
        <strain evidence="9 10">2873</strain>
    </source>
</reference>
<feature type="coiled-coil region" evidence="5">
    <location>
        <begin position="103"/>
        <end position="168"/>
    </location>
</feature>
<feature type="domain" description="Multidrug resistance protein MdtA-like C-terminal permuted SH3" evidence="8">
    <location>
        <begin position="300"/>
        <end position="359"/>
    </location>
</feature>
<dbReference type="InterPro" id="IPR058625">
    <property type="entry name" value="MdtA-like_BSH"/>
</dbReference>
<keyword evidence="4 5" id="KW-0175">Coiled coil</keyword>
<evidence type="ECO:0000259" key="6">
    <source>
        <dbReference type="Pfam" id="PF25917"/>
    </source>
</evidence>
<protein>
    <submittedName>
        <fullName evidence="9">Efflux RND transporter periplasmic adaptor subunit</fullName>
    </submittedName>
</protein>
<dbReference type="SUPFAM" id="SSF111369">
    <property type="entry name" value="HlyD-like secretion proteins"/>
    <property type="match status" value="1"/>
</dbReference>
<dbReference type="GO" id="GO:1990961">
    <property type="term" value="P:xenobiotic detoxification by transmembrane export across the plasma membrane"/>
    <property type="evidence" value="ECO:0007669"/>
    <property type="project" value="InterPro"/>
</dbReference>
<dbReference type="PANTHER" id="PTHR30469:SF38">
    <property type="entry name" value="HLYD FAMILY SECRETION PROTEIN"/>
    <property type="match status" value="1"/>
</dbReference>
<gene>
    <name evidence="9" type="ORF">FL622_09180</name>
</gene>
<evidence type="ECO:0000259" key="7">
    <source>
        <dbReference type="Pfam" id="PF25954"/>
    </source>
</evidence>
<accession>A0A550JFI2</accession>
<dbReference type="RefSeq" id="WP_092057785.1">
    <property type="nucleotide sequence ID" value="NZ_FOJJ01000037.1"/>
</dbReference>
<feature type="domain" description="CusB-like beta-barrel" evidence="7">
    <location>
        <begin position="225"/>
        <end position="292"/>
    </location>
</feature>
<dbReference type="InterPro" id="IPR058792">
    <property type="entry name" value="Beta-barrel_RND_2"/>
</dbReference>
<name>A0A550JFI2_9BACT</name>
<comment type="subcellular location">
    <subcellularLocation>
        <location evidence="1">Cell envelope</location>
    </subcellularLocation>
</comment>
<dbReference type="Gene3D" id="2.40.30.170">
    <property type="match status" value="1"/>
</dbReference>
<evidence type="ECO:0000256" key="2">
    <source>
        <dbReference type="ARBA" id="ARBA00009477"/>
    </source>
</evidence>
<dbReference type="InterPro" id="IPR006143">
    <property type="entry name" value="RND_pump_MFP"/>
</dbReference>
<proteinExistence type="inferred from homology"/>
<dbReference type="Proteomes" id="UP000317155">
    <property type="component" value="Unassembled WGS sequence"/>
</dbReference>
<keyword evidence="3" id="KW-0813">Transport</keyword>
<feature type="domain" description="Multidrug resistance protein MdtA-like barrel-sandwich hybrid" evidence="6">
    <location>
        <begin position="64"/>
        <end position="210"/>
    </location>
</feature>
<evidence type="ECO:0000256" key="4">
    <source>
        <dbReference type="ARBA" id="ARBA00023054"/>
    </source>
</evidence>
<dbReference type="InterPro" id="IPR030190">
    <property type="entry name" value="MacA_alpha-hairpin_sf"/>
</dbReference>
<evidence type="ECO:0000256" key="3">
    <source>
        <dbReference type="ARBA" id="ARBA00022448"/>
    </source>
</evidence>
<dbReference type="Pfam" id="PF25917">
    <property type="entry name" value="BSH_RND"/>
    <property type="match status" value="1"/>
</dbReference>
<dbReference type="Pfam" id="PF25954">
    <property type="entry name" value="Beta-barrel_RND_2"/>
    <property type="match status" value="1"/>
</dbReference>
<dbReference type="PROSITE" id="PS51257">
    <property type="entry name" value="PROKAR_LIPOPROTEIN"/>
    <property type="match status" value="1"/>
</dbReference>
<dbReference type="GO" id="GO:0019898">
    <property type="term" value="C:extrinsic component of membrane"/>
    <property type="evidence" value="ECO:0007669"/>
    <property type="project" value="InterPro"/>
</dbReference>
<evidence type="ECO:0000313" key="10">
    <source>
        <dbReference type="Proteomes" id="UP000317155"/>
    </source>
</evidence>
<dbReference type="OrthoDB" id="176710at2"/>
<dbReference type="GO" id="GO:0015562">
    <property type="term" value="F:efflux transmembrane transporter activity"/>
    <property type="evidence" value="ECO:0007669"/>
    <property type="project" value="TreeGrafter"/>
</dbReference>
<dbReference type="Gene3D" id="6.10.140.1990">
    <property type="match status" value="1"/>
</dbReference>
<dbReference type="Gene3D" id="2.40.420.20">
    <property type="match status" value="1"/>
</dbReference>
<dbReference type="GO" id="GO:1990281">
    <property type="term" value="C:efflux pump complex"/>
    <property type="evidence" value="ECO:0007669"/>
    <property type="project" value="TreeGrafter"/>
</dbReference>
<dbReference type="GO" id="GO:0030313">
    <property type="term" value="C:cell envelope"/>
    <property type="evidence" value="ECO:0007669"/>
    <property type="project" value="UniProtKB-SubCell"/>
</dbReference>
<organism evidence="9 10">
    <name type="scientific">Trichloromonas acetexigens</name>
    <dbReference type="NCBI Taxonomy" id="38815"/>
    <lineage>
        <taxon>Bacteria</taxon>
        <taxon>Pseudomonadati</taxon>
        <taxon>Thermodesulfobacteriota</taxon>
        <taxon>Desulfuromonadia</taxon>
        <taxon>Desulfuromonadales</taxon>
        <taxon>Trichloromonadaceae</taxon>
        <taxon>Trichloromonas</taxon>
    </lineage>
</organism>
<dbReference type="NCBIfam" id="TIGR01730">
    <property type="entry name" value="RND_mfp"/>
    <property type="match status" value="1"/>
</dbReference>
<sequence>MKRWLGHGGVLLALLLFGCGGTGDQSSPALAGEAIKGLTLATATVSSLATAEAYVATLESSDRATLAVRLDGRVARLLVRAGERVENGQLLAIIADHGATEQRREAEAALAGARNGAAAAEARLRLAEQTEARYRRLFEREALTAQEFDRVRAELEEARQHLAGARSAIARAGAARDGADVVLAHSQITAPYAGVVVALLVKEGGTVFPGAPLLTLDRAGRTLARADLPESLAGRIALGGAFTVEIPALGRELMGTVRELIPAADPASRTLQVKIELATDESLPAGLFARVRPHDGDRVALLIPAAALVRRGQLDGLYVVEEGILRYRLVRTGRVVGERVEILSGLRPGEVLVVDGAGRTKHGARVEN</sequence>
<evidence type="ECO:0000256" key="5">
    <source>
        <dbReference type="SAM" id="Coils"/>
    </source>
</evidence>
<comment type="caution">
    <text evidence="9">The sequence shown here is derived from an EMBL/GenBank/DDBJ whole genome shotgun (WGS) entry which is preliminary data.</text>
</comment>